<dbReference type="InterPro" id="IPR025241">
    <property type="entry name" value="DUF4190"/>
</dbReference>
<dbReference type="Pfam" id="PF13828">
    <property type="entry name" value="DUF4190"/>
    <property type="match status" value="1"/>
</dbReference>
<protein>
    <recommendedName>
        <fullName evidence="2">DUF4190 domain-containing protein</fullName>
    </recommendedName>
</protein>
<sequence length="91" mass="9595">MNAQARQNSTLAIVSLIAGILGWTLMPFLGSVCAIITGHMARGEIRRNPQLGGDGMAVGGLILGWASVVLWVLAVVAFLLFFGGLAWLSTR</sequence>
<accession>A0A286CVR5</accession>
<dbReference type="Proteomes" id="UP000219374">
    <property type="component" value="Unassembled WGS sequence"/>
</dbReference>
<dbReference type="OrthoDB" id="6183992at2"/>
<keyword evidence="1" id="KW-0812">Transmembrane</keyword>
<keyword evidence="1" id="KW-1133">Transmembrane helix</keyword>
<name>A0A286CVR5_9GAMM</name>
<feature type="transmembrane region" description="Helical" evidence="1">
    <location>
        <begin position="61"/>
        <end position="88"/>
    </location>
</feature>
<dbReference type="AlphaFoldDB" id="A0A286CVR5"/>
<keyword evidence="1" id="KW-0472">Membrane</keyword>
<proteinExistence type="predicted"/>
<feature type="transmembrane region" description="Helical" evidence="1">
    <location>
        <begin position="12"/>
        <end position="41"/>
    </location>
</feature>
<dbReference type="RefSeq" id="WP_097119967.1">
    <property type="nucleotide sequence ID" value="NZ_OCND01000001.1"/>
</dbReference>
<organism evidence="3 4">
    <name type="scientific">Pseudoxanthomonas wuyuanensis</name>
    <dbReference type="NCBI Taxonomy" id="1073196"/>
    <lineage>
        <taxon>Bacteria</taxon>
        <taxon>Pseudomonadati</taxon>
        <taxon>Pseudomonadota</taxon>
        <taxon>Gammaproteobacteria</taxon>
        <taxon>Lysobacterales</taxon>
        <taxon>Lysobacteraceae</taxon>
        <taxon>Pseudoxanthomonas</taxon>
    </lineage>
</organism>
<dbReference type="EMBL" id="OCND01000001">
    <property type="protein sequence ID" value="SOD50489.1"/>
    <property type="molecule type" value="Genomic_DNA"/>
</dbReference>
<reference evidence="3 4" key="1">
    <citation type="submission" date="2017-09" db="EMBL/GenBank/DDBJ databases">
        <authorList>
            <person name="Ehlers B."/>
            <person name="Leendertz F.H."/>
        </authorList>
    </citation>
    <scope>NUCLEOTIDE SEQUENCE [LARGE SCALE GENOMIC DNA]</scope>
    <source>
        <strain evidence="3 4">CGMCC 1.10978</strain>
    </source>
</reference>
<gene>
    <name evidence="3" type="ORF">SAMN06296416_101147</name>
</gene>
<evidence type="ECO:0000313" key="3">
    <source>
        <dbReference type="EMBL" id="SOD50489.1"/>
    </source>
</evidence>
<evidence type="ECO:0000259" key="2">
    <source>
        <dbReference type="Pfam" id="PF13828"/>
    </source>
</evidence>
<evidence type="ECO:0000313" key="4">
    <source>
        <dbReference type="Proteomes" id="UP000219374"/>
    </source>
</evidence>
<keyword evidence="4" id="KW-1185">Reference proteome</keyword>
<evidence type="ECO:0000256" key="1">
    <source>
        <dbReference type="SAM" id="Phobius"/>
    </source>
</evidence>
<feature type="domain" description="DUF4190" evidence="2">
    <location>
        <begin position="11"/>
        <end position="74"/>
    </location>
</feature>